<gene>
    <name evidence="2" type="primary">spoVAC</name>
    <name evidence="2" type="ORF">ACFPOF_20810</name>
</gene>
<feature type="transmembrane region" description="Helical" evidence="1">
    <location>
        <begin position="77"/>
        <end position="93"/>
    </location>
</feature>
<feature type="transmembrane region" description="Helical" evidence="1">
    <location>
        <begin position="36"/>
        <end position="57"/>
    </location>
</feature>
<dbReference type="RefSeq" id="WP_378136220.1">
    <property type="nucleotide sequence ID" value="NZ_JBHSMI010000029.1"/>
</dbReference>
<feature type="transmembrane region" description="Helical" evidence="1">
    <location>
        <begin position="138"/>
        <end position="160"/>
    </location>
</feature>
<comment type="caution">
    <text evidence="2">The sequence shown here is derived from an EMBL/GenBank/DDBJ whole genome shotgun (WGS) entry which is preliminary data.</text>
</comment>
<protein>
    <submittedName>
        <fullName evidence="2">Stage V sporulation protein AC</fullName>
    </submittedName>
</protein>
<evidence type="ECO:0000256" key="1">
    <source>
        <dbReference type="SAM" id="Phobius"/>
    </source>
</evidence>
<proteinExistence type="predicted"/>
<keyword evidence="1" id="KW-1133">Transmembrane helix</keyword>
<sequence>MAVKNAGRGAKSYKPVSMSAKEYKAFAKAREPSRSVWTNCLKAFLVGGVICTIGQGLQKFFMATFHMSSRDAGNPTVAVLILLSVILTSLGVYDKIAQWAGAGSAVPVTGFANSMASAAIEHRSEGLVLGVGGNMFKLAGSVIVFGVVAAFIVGIVYWLFGIGAWHDTTG</sequence>
<dbReference type="PANTHER" id="PTHR38450">
    <property type="entry name" value="STAGE V SPORULATION PROTEIN AC-RELATED"/>
    <property type="match status" value="1"/>
</dbReference>
<accession>A0ABW0HXC3</accession>
<dbReference type="InterPro" id="IPR014203">
    <property type="entry name" value="Spore_V_AC"/>
</dbReference>
<reference evidence="3" key="1">
    <citation type="journal article" date="2019" name="Int. J. Syst. Evol. Microbiol.">
        <title>The Global Catalogue of Microorganisms (GCM) 10K type strain sequencing project: providing services to taxonomists for standard genome sequencing and annotation.</title>
        <authorList>
            <consortium name="The Broad Institute Genomics Platform"/>
            <consortium name="The Broad Institute Genome Sequencing Center for Infectious Disease"/>
            <person name="Wu L."/>
            <person name="Ma J."/>
        </authorList>
    </citation>
    <scope>NUCLEOTIDE SEQUENCE [LARGE SCALE GENOMIC DNA]</scope>
    <source>
        <strain evidence="3">CGMCC 1.18575</strain>
    </source>
</reference>
<dbReference type="InterPro" id="IPR005562">
    <property type="entry name" value="SpoVA"/>
</dbReference>
<dbReference type="PANTHER" id="PTHR38450:SF1">
    <property type="entry name" value="STAGE V SPORULATION PROTEIN AC"/>
    <property type="match status" value="1"/>
</dbReference>
<organism evidence="2 3">
    <name type="scientific">Cohnella soli</name>
    <dbReference type="NCBI Taxonomy" id="425005"/>
    <lineage>
        <taxon>Bacteria</taxon>
        <taxon>Bacillati</taxon>
        <taxon>Bacillota</taxon>
        <taxon>Bacilli</taxon>
        <taxon>Bacillales</taxon>
        <taxon>Paenibacillaceae</taxon>
        <taxon>Cohnella</taxon>
    </lineage>
</organism>
<dbReference type="EMBL" id="JBHSMI010000029">
    <property type="protein sequence ID" value="MFC5405188.1"/>
    <property type="molecule type" value="Genomic_DNA"/>
</dbReference>
<dbReference type="NCBIfam" id="TIGR02838">
    <property type="entry name" value="spore_V_AC"/>
    <property type="match status" value="1"/>
</dbReference>
<evidence type="ECO:0000313" key="2">
    <source>
        <dbReference type="EMBL" id="MFC5405188.1"/>
    </source>
</evidence>
<keyword evidence="1" id="KW-0812">Transmembrane</keyword>
<keyword evidence="1" id="KW-0472">Membrane</keyword>
<keyword evidence="3" id="KW-1185">Reference proteome</keyword>
<dbReference type="Pfam" id="PF03862">
    <property type="entry name" value="SpoVAC_SpoVAEB"/>
    <property type="match status" value="1"/>
</dbReference>
<name>A0ABW0HXC3_9BACL</name>
<evidence type="ECO:0000313" key="3">
    <source>
        <dbReference type="Proteomes" id="UP001596113"/>
    </source>
</evidence>
<dbReference type="Proteomes" id="UP001596113">
    <property type="component" value="Unassembled WGS sequence"/>
</dbReference>